<reference evidence="8" key="3">
    <citation type="submission" date="2020-06" db="EMBL/GenBank/DDBJ databases">
        <title>Helianthus annuus Genome sequencing and assembly Release 2.</title>
        <authorList>
            <person name="Gouzy J."/>
            <person name="Langlade N."/>
            <person name="Munos S."/>
        </authorList>
    </citation>
    <scope>NUCLEOTIDE SEQUENCE</scope>
    <source>
        <tissue evidence="8">Leaves</tissue>
    </source>
</reference>
<comment type="similarity">
    <text evidence="1">Belongs to the glycosyltransferase GT106 family.</text>
</comment>
<dbReference type="CDD" id="cd11299">
    <property type="entry name" value="O-FucT_plant"/>
    <property type="match status" value="1"/>
</dbReference>
<dbReference type="PANTHER" id="PTHR31818:SF3">
    <property type="entry name" value="O-FUCOSYLTRANSFERASE 29"/>
    <property type="match status" value="1"/>
</dbReference>
<keyword evidence="5" id="KW-0119">Carbohydrate metabolism</keyword>
<dbReference type="OrthoDB" id="1882547at2759"/>
<keyword evidence="2 9" id="KW-0328">Glycosyltransferase</keyword>
<protein>
    <recommendedName>
        <fullName evidence="6">O-fucosyltransferase family protein</fullName>
    </recommendedName>
</protein>
<evidence type="ECO:0000256" key="4">
    <source>
        <dbReference type="ARBA" id="ARBA00023253"/>
    </source>
</evidence>
<evidence type="ECO:0000256" key="1">
    <source>
        <dbReference type="ARBA" id="ARBA00007737"/>
    </source>
</evidence>
<dbReference type="InParanoid" id="A0A251SVG8"/>
<dbReference type="PIRSF" id="PIRSF009360">
    <property type="entry name" value="UCP009360"/>
    <property type="match status" value="1"/>
</dbReference>
<evidence type="ECO:0000256" key="2">
    <source>
        <dbReference type="ARBA" id="ARBA00022676"/>
    </source>
</evidence>
<dbReference type="Pfam" id="PF10250">
    <property type="entry name" value="O-FucT"/>
    <property type="match status" value="1"/>
</dbReference>
<evidence type="ECO:0000256" key="5">
    <source>
        <dbReference type="ARBA" id="ARBA00023277"/>
    </source>
</evidence>
<evidence type="ECO:0000256" key="3">
    <source>
        <dbReference type="ARBA" id="ARBA00022679"/>
    </source>
</evidence>
<evidence type="ECO:0000313" key="8">
    <source>
        <dbReference type="EMBL" id="KAF5774934.1"/>
    </source>
</evidence>
<proteinExistence type="inferred from homology"/>
<evidence type="ECO:0000313" key="9">
    <source>
        <dbReference type="EMBL" id="OTG02828.1"/>
    </source>
</evidence>
<keyword evidence="7" id="KW-1133">Transmembrane helix</keyword>
<reference evidence="8 10" key="1">
    <citation type="journal article" date="2017" name="Nature">
        <title>The sunflower genome provides insights into oil metabolism, flowering and Asterid evolution.</title>
        <authorList>
            <person name="Badouin H."/>
            <person name="Gouzy J."/>
            <person name="Grassa C.J."/>
            <person name="Murat F."/>
            <person name="Staton S.E."/>
            <person name="Cottret L."/>
            <person name="Lelandais-Briere C."/>
            <person name="Owens G.L."/>
            <person name="Carrere S."/>
            <person name="Mayjonade B."/>
            <person name="Legrand L."/>
            <person name="Gill N."/>
            <person name="Kane N.C."/>
            <person name="Bowers J.E."/>
            <person name="Hubner S."/>
            <person name="Bellec A."/>
            <person name="Berard A."/>
            <person name="Berges H."/>
            <person name="Blanchet N."/>
            <person name="Boniface M.C."/>
            <person name="Brunel D."/>
            <person name="Catrice O."/>
            <person name="Chaidir N."/>
            <person name="Claudel C."/>
            <person name="Donnadieu C."/>
            <person name="Faraut T."/>
            <person name="Fievet G."/>
            <person name="Helmstetter N."/>
            <person name="King M."/>
            <person name="Knapp S.J."/>
            <person name="Lai Z."/>
            <person name="Le Paslier M.C."/>
            <person name="Lippi Y."/>
            <person name="Lorenzon L."/>
            <person name="Mandel J.R."/>
            <person name="Marage G."/>
            <person name="Marchand G."/>
            <person name="Marquand E."/>
            <person name="Bret-Mestries E."/>
            <person name="Morien E."/>
            <person name="Nambeesan S."/>
            <person name="Nguyen T."/>
            <person name="Pegot-Espagnet P."/>
            <person name="Pouilly N."/>
            <person name="Raftis F."/>
            <person name="Sallet E."/>
            <person name="Schiex T."/>
            <person name="Thomas J."/>
            <person name="Vandecasteele C."/>
            <person name="Vares D."/>
            <person name="Vear F."/>
            <person name="Vautrin S."/>
            <person name="Crespi M."/>
            <person name="Mangin B."/>
            <person name="Burke J.M."/>
            <person name="Salse J."/>
            <person name="Munos S."/>
            <person name="Vincourt P."/>
            <person name="Rieseberg L.H."/>
            <person name="Langlade N.B."/>
        </authorList>
    </citation>
    <scope>NUCLEOTIDE SEQUENCE [LARGE SCALE GENOMIC DNA]</scope>
    <source>
        <strain evidence="10">cv. SF193</strain>
        <tissue evidence="8">Leaves</tissue>
    </source>
</reference>
<dbReference type="AlphaFoldDB" id="A0A251SVG8"/>
<evidence type="ECO:0000313" key="10">
    <source>
        <dbReference type="Proteomes" id="UP000215914"/>
    </source>
</evidence>
<keyword evidence="7" id="KW-0812">Transmembrane</keyword>
<dbReference type="OMA" id="DIWESEY"/>
<name>A0A251SVG8_HELAN</name>
<organism evidence="9 10">
    <name type="scientific">Helianthus annuus</name>
    <name type="common">Common sunflower</name>
    <dbReference type="NCBI Taxonomy" id="4232"/>
    <lineage>
        <taxon>Eukaryota</taxon>
        <taxon>Viridiplantae</taxon>
        <taxon>Streptophyta</taxon>
        <taxon>Embryophyta</taxon>
        <taxon>Tracheophyta</taxon>
        <taxon>Spermatophyta</taxon>
        <taxon>Magnoliopsida</taxon>
        <taxon>eudicotyledons</taxon>
        <taxon>Gunneridae</taxon>
        <taxon>Pentapetalae</taxon>
        <taxon>asterids</taxon>
        <taxon>campanulids</taxon>
        <taxon>Asterales</taxon>
        <taxon>Asteraceae</taxon>
        <taxon>Asteroideae</taxon>
        <taxon>Heliantheae alliance</taxon>
        <taxon>Heliantheae</taxon>
        <taxon>Helianthus</taxon>
    </lineage>
</organism>
<dbReference type="Gramene" id="mRNA:HanXRQr2_Chr13g0606401">
    <property type="protein sequence ID" value="mRNA:HanXRQr2_Chr13g0606401"/>
    <property type="gene ID" value="HanXRQr2_Chr13g0606401"/>
</dbReference>
<feature type="transmembrane region" description="Helical" evidence="7">
    <location>
        <begin position="61"/>
        <end position="83"/>
    </location>
</feature>
<keyword evidence="7" id="KW-0472">Membrane</keyword>
<keyword evidence="10" id="KW-1185">Reference proteome</keyword>
<accession>A0A251SVG8</accession>
<keyword evidence="4" id="KW-0294">Fucose metabolism</keyword>
<dbReference type="EMBL" id="CM007902">
    <property type="protein sequence ID" value="OTG02828.1"/>
    <property type="molecule type" value="Genomic_DNA"/>
</dbReference>
<dbReference type="FunCoup" id="A0A251SVG8">
    <property type="interactions" value="3687"/>
</dbReference>
<dbReference type="PANTHER" id="PTHR31818">
    <property type="entry name" value="O-FUCOSYLTRANSFERASE 16"/>
    <property type="match status" value="1"/>
</dbReference>
<dbReference type="InterPro" id="IPR019378">
    <property type="entry name" value="GDP-Fuc_O-FucTrfase"/>
</dbReference>
<keyword evidence="3 9" id="KW-0808">Transferase</keyword>
<reference evidence="9" key="2">
    <citation type="submission" date="2017-02" db="EMBL/GenBank/DDBJ databases">
        <title>Sunflower complete genome.</title>
        <authorList>
            <person name="Langlade N."/>
            <person name="Munos S."/>
        </authorList>
    </citation>
    <scope>NUCLEOTIDE SEQUENCE [LARGE SCALE GENOMIC DNA]</scope>
    <source>
        <tissue evidence="9">Leaves</tissue>
    </source>
</reference>
<dbReference type="GO" id="GO:0006004">
    <property type="term" value="P:fucose metabolic process"/>
    <property type="evidence" value="ECO:0007669"/>
    <property type="project" value="UniProtKB-KW"/>
</dbReference>
<gene>
    <name evidence="9" type="ORF">HannXRQ_Chr13g0417401</name>
    <name evidence="8" type="ORF">HanXRQr2_Chr13g0606401</name>
</gene>
<dbReference type="GO" id="GO:0016757">
    <property type="term" value="F:glycosyltransferase activity"/>
    <property type="evidence" value="ECO:0007669"/>
    <property type="project" value="UniProtKB-KW"/>
</dbReference>
<evidence type="ECO:0000256" key="7">
    <source>
        <dbReference type="SAM" id="Phobius"/>
    </source>
</evidence>
<evidence type="ECO:0000256" key="6">
    <source>
        <dbReference type="ARBA" id="ARBA00030350"/>
    </source>
</evidence>
<dbReference type="InterPro" id="IPR024709">
    <property type="entry name" value="FucosylTrfase_pln"/>
</dbReference>
<dbReference type="EMBL" id="MNCJ02000328">
    <property type="protein sequence ID" value="KAF5774934.1"/>
    <property type="molecule type" value="Genomic_DNA"/>
</dbReference>
<sequence length="583" mass="67095">MGIAKSWRYSGKVLIFANNHHHNHKISKKDKILKGQHHHCVIWPPETAVVGGGGQRRRISWTVVCGVLLFVLGLVSFFTGHVASDLEWCSHRLVKRRLWKKKVGRFSAVRVDIWKSDFSKFYYGCSERSPYYAPPTHQRLSNGYLLIAASGGLNQQRTGITDAVVVARILNATLVIPELDHHSYWKDNSDFANIFDVDWFISFLAKDVPVVKRVPDKFMRSLEKPPYTMRVPRKSEPQFYLDEVLPILVKRRVLQLTKFDYRLANDLDEELQRLRCRVNYHALRFTKPIQNLGQKIVMEMRKMAPRFIAIHLRFEPDMLAFSGCYYGGGDKERSELGEIRKRWATLPETSPDGERKRGKCPLTPHEVGLMLRALGFENNTYLYVASGEIYGGDETLKPLRELFPNFYTKETLASEALEPFLPYSSRLAAIDYIVCDESDVFVTNNNGNMAKILAGRRRYMGHKRTIRPNAKKLNALFLKRDKIPWESFAKKVKAAQQGFLGEPDEMKTGRGEFHEYPSTCICKKPFKFSDLDINYNKSQNLTKLPFNPEAETEYGRNEEDQGVHNVQSLVTMEKKGGVDFLVD</sequence>
<dbReference type="Proteomes" id="UP000215914">
    <property type="component" value="Chromosome 13"/>
</dbReference>